<dbReference type="InterPro" id="IPR036390">
    <property type="entry name" value="WH_DNA-bd_sf"/>
</dbReference>
<evidence type="ECO:0000313" key="2">
    <source>
        <dbReference type="EMBL" id="CRY94182.1"/>
    </source>
</evidence>
<reference evidence="2" key="2">
    <citation type="submission" date="2015-07" db="EMBL/GenBank/DDBJ databases">
        <title>Plasmids, circular viruses and viroids from rat gut.</title>
        <authorList>
            <person name="Jorgensen T.J."/>
            <person name="Hansen M.A."/>
            <person name="Xu Z."/>
            <person name="Tabak M.A."/>
            <person name="Sorensen S.J."/>
            <person name="Hansen L.H."/>
        </authorList>
    </citation>
    <scope>NUCLEOTIDE SEQUENCE</scope>
    <source>
        <plasmid evidence="2">pRGRH0204</plasmid>
    </source>
</reference>
<protein>
    <recommendedName>
        <fullName evidence="1">Initiator Rep protein WH1 domain-containing protein</fullName>
    </recommendedName>
</protein>
<dbReference type="AlphaFoldDB" id="A0A0H5QDH6"/>
<geneLocation type="plasmid" evidence="2">
    <name>pRGRH0204</name>
</geneLocation>
<dbReference type="GO" id="GO:0006270">
    <property type="term" value="P:DNA replication initiation"/>
    <property type="evidence" value="ECO:0007669"/>
    <property type="project" value="InterPro"/>
</dbReference>
<dbReference type="InterPro" id="IPR036388">
    <property type="entry name" value="WH-like_DNA-bd_sf"/>
</dbReference>
<proteinExistence type="predicted"/>
<name>A0A0H5QDH6_9ZZZZ</name>
<dbReference type="GO" id="GO:0003887">
    <property type="term" value="F:DNA-directed DNA polymerase activity"/>
    <property type="evidence" value="ECO:0007669"/>
    <property type="project" value="InterPro"/>
</dbReference>
<sequence length="358" mass="42445">MLYLFFILYLQPKQTIESMARPVKAQSKDIRQSNYFTTAKYDYTLQEKIILYRVAEQAFEYREANKEWFEQHEGEYIARDHVSFRLPITHFMTKEQKADGGGKCYDDVVAAFKSLTSKRIEFQTKDAFSFGALLNSADREPGEGIIYFTVHKFVWQSALDFTKGFTKFDLVVAMELKSAYSMRFFEIAKRWSDTKIWNISVENFKEMFGCKAKYPRLESLKRCVIDNAKEELDRVAPWSFSYEQHKVGRKVDSFTFYFYEIPKNKREEATHKELLSKYPQAAIRPETKDWLKNKMGFNMGQIRSNVKLIDELQRIFQNDTIQELEETFQYIAKQGFRPQENIGWFIQNLKKKIENAQS</sequence>
<dbReference type="EMBL" id="LN852884">
    <property type="protein sequence ID" value="CRY94182.1"/>
    <property type="molecule type" value="Genomic_DNA"/>
</dbReference>
<accession>A0A0H5QDH6</accession>
<evidence type="ECO:0000259" key="1">
    <source>
        <dbReference type="Pfam" id="PF01051"/>
    </source>
</evidence>
<dbReference type="Gene3D" id="1.10.10.10">
    <property type="entry name" value="Winged helix-like DNA-binding domain superfamily/Winged helix DNA-binding domain"/>
    <property type="match status" value="2"/>
</dbReference>
<organism evidence="2">
    <name type="scientific">uncultured prokaryote</name>
    <dbReference type="NCBI Taxonomy" id="198431"/>
    <lineage>
        <taxon>unclassified sequences</taxon>
        <taxon>environmental samples</taxon>
    </lineage>
</organism>
<dbReference type="InterPro" id="IPR000525">
    <property type="entry name" value="Initiator_Rep_WH1"/>
</dbReference>
<dbReference type="Pfam" id="PF21205">
    <property type="entry name" value="Rep3_C"/>
    <property type="match status" value="1"/>
</dbReference>
<feature type="domain" description="Initiator Rep protein WH1" evidence="1">
    <location>
        <begin position="30"/>
        <end position="189"/>
    </location>
</feature>
<keyword evidence="2" id="KW-0614">Plasmid</keyword>
<dbReference type="SUPFAM" id="SSF46785">
    <property type="entry name" value="Winged helix' DNA-binding domain"/>
    <property type="match status" value="2"/>
</dbReference>
<dbReference type="Pfam" id="PF01051">
    <property type="entry name" value="Rep3_N"/>
    <property type="match status" value="1"/>
</dbReference>
<reference evidence="2" key="1">
    <citation type="submission" date="2015-06" db="EMBL/GenBank/DDBJ databases">
        <authorList>
            <person name="Joergensen T."/>
        </authorList>
    </citation>
    <scope>NUCLEOTIDE SEQUENCE</scope>
    <source>
        <plasmid evidence="2">pRGRH0204</plasmid>
    </source>
</reference>